<dbReference type="Pfam" id="PF13302">
    <property type="entry name" value="Acetyltransf_3"/>
    <property type="match status" value="1"/>
</dbReference>
<dbReference type="InterPro" id="IPR000182">
    <property type="entry name" value="GNAT_dom"/>
</dbReference>
<accession>A0A919WLS0</accession>
<comment type="caution">
    <text evidence="2">The sequence shown here is derived from an EMBL/GenBank/DDBJ whole genome shotgun (WGS) entry which is preliminary data.</text>
</comment>
<proteinExistence type="predicted"/>
<gene>
    <name evidence="2" type="ORF">J27TS8_43380</name>
</gene>
<dbReference type="GO" id="GO:0005737">
    <property type="term" value="C:cytoplasm"/>
    <property type="evidence" value="ECO:0007669"/>
    <property type="project" value="TreeGrafter"/>
</dbReference>
<sequence>MITEIKSPRLFLRKMNFLDKAQLFEIWSDPEVTKYMNIDRFTSMKQVEEMIQLFDTLSQNNEAIRYSIIEADSEEIIGTCGFNAIDYDNVKAEIGYDLRRKYWGKGYAAEAITSLIHYAFNDLNINRVEAKIEPENRNSIKLIERLGFIYEGTLREAEKSKGQFINLKLYSKLASDK</sequence>
<organism evidence="2 3">
    <name type="scientific">Robertmurraya siralis</name>
    <dbReference type="NCBI Taxonomy" id="77777"/>
    <lineage>
        <taxon>Bacteria</taxon>
        <taxon>Bacillati</taxon>
        <taxon>Bacillota</taxon>
        <taxon>Bacilli</taxon>
        <taxon>Bacillales</taxon>
        <taxon>Bacillaceae</taxon>
        <taxon>Robertmurraya</taxon>
    </lineage>
</organism>
<dbReference type="GO" id="GO:0008999">
    <property type="term" value="F:protein-N-terminal-alanine acetyltransferase activity"/>
    <property type="evidence" value="ECO:0007669"/>
    <property type="project" value="TreeGrafter"/>
</dbReference>
<dbReference type="RefSeq" id="WP_212934475.1">
    <property type="nucleotide sequence ID" value="NZ_BORC01000013.1"/>
</dbReference>
<dbReference type="EMBL" id="BORC01000013">
    <property type="protein sequence ID" value="GIN64345.1"/>
    <property type="molecule type" value="Genomic_DNA"/>
</dbReference>
<dbReference type="Gene3D" id="3.40.630.30">
    <property type="match status" value="1"/>
</dbReference>
<keyword evidence="3" id="KW-1185">Reference proteome</keyword>
<dbReference type="InterPro" id="IPR051531">
    <property type="entry name" value="N-acetyltransferase"/>
</dbReference>
<dbReference type="AlphaFoldDB" id="A0A919WLS0"/>
<feature type="domain" description="N-acetyltransferase" evidence="1">
    <location>
        <begin position="10"/>
        <end position="170"/>
    </location>
</feature>
<dbReference type="SUPFAM" id="SSF55729">
    <property type="entry name" value="Acyl-CoA N-acyltransferases (Nat)"/>
    <property type="match status" value="1"/>
</dbReference>
<dbReference type="Proteomes" id="UP000682111">
    <property type="component" value="Unassembled WGS sequence"/>
</dbReference>
<dbReference type="PANTHER" id="PTHR43792">
    <property type="entry name" value="GNAT FAMILY, PUTATIVE (AFU_ORTHOLOGUE AFUA_3G00765)-RELATED-RELATED"/>
    <property type="match status" value="1"/>
</dbReference>
<dbReference type="PANTHER" id="PTHR43792:SF9">
    <property type="entry name" value="RIBOSOMAL-PROTEIN-ALANINE ACETYLTRANSFERASE"/>
    <property type="match status" value="1"/>
</dbReference>
<evidence type="ECO:0000313" key="3">
    <source>
        <dbReference type="Proteomes" id="UP000682111"/>
    </source>
</evidence>
<dbReference type="InterPro" id="IPR016181">
    <property type="entry name" value="Acyl_CoA_acyltransferase"/>
</dbReference>
<name>A0A919WLS0_9BACI</name>
<reference evidence="2" key="1">
    <citation type="submission" date="2021-03" db="EMBL/GenBank/DDBJ databases">
        <title>Antimicrobial resistance genes in bacteria isolated from Japanese honey, and their potential for conferring macrolide and lincosamide resistance in the American foulbrood pathogen Paenibacillus larvae.</title>
        <authorList>
            <person name="Okamoto M."/>
            <person name="Kumagai M."/>
            <person name="Kanamori H."/>
            <person name="Takamatsu D."/>
        </authorList>
    </citation>
    <scope>NUCLEOTIDE SEQUENCE</scope>
    <source>
        <strain evidence="2">J27TS8</strain>
    </source>
</reference>
<evidence type="ECO:0000313" key="2">
    <source>
        <dbReference type="EMBL" id="GIN64345.1"/>
    </source>
</evidence>
<dbReference type="PROSITE" id="PS51186">
    <property type="entry name" value="GNAT"/>
    <property type="match status" value="1"/>
</dbReference>
<evidence type="ECO:0000259" key="1">
    <source>
        <dbReference type="PROSITE" id="PS51186"/>
    </source>
</evidence>
<protein>
    <submittedName>
        <fullName evidence="2">N-acetyltransferase</fullName>
    </submittedName>
</protein>